<evidence type="ECO:0000256" key="1">
    <source>
        <dbReference type="ARBA" id="ARBA00022605"/>
    </source>
</evidence>
<keyword evidence="5" id="KW-1185">Reference proteome</keyword>
<keyword evidence="3" id="KW-0012">Acyltransferase</keyword>
<protein>
    <submittedName>
        <fullName evidence="4">Homoserine O-succinyltransferase</fullName>
    </submittedName>
</protein>
<dbReference type="GO" id="GO:0008652">
    <property type="term" value="P:amino acid biosynthetic process"/>
    <property type="evidence" value="ECO:0007669"/>
    <property type="project" value="UniProtKB-KW"/>
</dbReference>
<dbReference type="InterPro" id="IPR029062">
    <property type="entry name" value="Class_I_gatase-like"/>
</dbReference>
<evidence type="ECO:0000313" key="5">
    <source>
        <dbReference type="Proteomes" id="UP000019102"/>
    </source>
</evidence>
<reference evidence="4 5" key="1">
    <citation type="journal article" date="2014" name="Genome Announc.">
        <title>Draft Genome Sequence of the Boron-Tolerant and Moderately Halotolerant Bacterium Gracilibacillus boraciitolerans JCM 21714T.</title>
        <authorList>
            <person name="Ahmed I."/>
            <person name="Oshima K."/>
            <person name="Suda W."/>
            <person name="Kitamura K."/>
            <person name="Iida T."/>
            <person name="Ohmori Y."/>
            <person name="Fujiwara T."/>
            <person name="Hattori M."/>
            <person name="Ohkuma M."/>
        </authorList>
    </citation>
    <scope>NUCLEOTIDE SEQUENCE [LARGE SCALE GENOMIC DNA]</scope>
    <source>
        <strain evidence="4 5">JCM 21714</strain>
    </source>
</reference>
<evidence type="ECO:0000256" key="3">
    <source>
        <dbReference type="ARBA" id="ARBA00023315"/>
    </source>
</evidence>
<dbReference type="AlphaFoldDB" id="W4VQ57"/>
<accession>W4VQ57</accession>
<proteinExistence type="predicted"/>
<dbReference type="InterPro" id="IPR033752">
    <property type="entry name" value="MetA_family"/>
</dbReference>
<keyword evidence="2 4" id="KW-0808">Transferase</keyword>
<dbReference type="Gene3D" id="3.40.50.880">
    <property type="match status" value="1"/>
</dbReference>
<dbReference type="SUPFAM" id="SSF52317">
    <property type="entry name" value="Class I glutamine amidotransferase-like"/>
    <property type="match status" value="1"/>
</dbReference>
<keyword evidence="1" id="KW-0028">Amino-acid biosynthesis</keyword>
<comment type="caution">
    <text evidence="4">The sequence shown here is derived from an EMBL/GenBank/DDBJ whole genome shotgun (WGS) entry which is preliminary data.</text>
</comment>
<evidence type="ECO:0000256" key="2">
    <source>
        <dbReference type="ARBA" id="ARBA00022679"/>
    </source>
</evidence>
<dbReference type="PANTHER" id="PTHR20919">
    <property type="entry name" value="HOMOSERINE O-SUCCINYLTRANSFERASE"/>
    <property type="match status" value="1"/>
</dbReference>
<evidence type="ECO:0000313" key="4">
    <source>
        <dbReference type="EMBL" id="GAE94958.1"/>
    </source>
</evidence>
<dbReference type="GO" id="GO:0008899">
    <property type="term" value="F:homoserine O-succinyltransferase activity"/>
    <property type="evidence" value="ECO:0007669"/>
    <property type="project" value="TreeGrafter"/>
</dbReference>
<organism evidence="4 5">
    <name type="scientific">Gracilibacillus boraciitolerans JCM 21714</name>
    <dbReference type="NCBI Taxonomy" id="1298598"/>
    <lineage>
        <taxon>Bacteria</taxon>
        <taxon>Bacillati</taxon>
        <taxon>Bacillota</taxon>
        <taxon>Bacilli</taxon>
        <taxon>Bacillales</taxon>
        <taxon>Bacillaceae</taxon>
        <taxon>Gracilibacillus</taxon>
    </lineage>
</organism>
<sequence>MIPENYFPNDDPTQIPKLKWRTHSNILLSNWLNYYVYQETPYQLR</sequence>
<dbReference type="eggNOG" id="COG1897">
    <property type="taxonomic scope" value="Bacteria"/>
</dbReference>
<dbReference type="EMBL" id="BAVS01000035">
    <property type="protein sequence ID" value="GAE94958.1"/>
    <property type="molecule type" value="Genomic_DNA"/>
</dbReference>
<dbReference type="Pfam" id="PF04204">
    <property type="entry name" value="HTS"/>
    <property type="match status" value="1"/>
</dbReference>
<name>W4VQ57_9BACI</name>
<gene>
    <name evidence="4" type="ORF">JCM21714_4159</name>
</gene>
<dbReference type="PANTHER" id="PTHR20919:SF0">
    <property type="entry name" value="HOMOSERINE O-SUCCINYLTRANSFERASE"/>
    <property type="match status" value="1"/>
</dbReference>
<dbReference type="Proteomes" id="UP000019102">
    <property type="component" value="Unassembled WGS sequence"/>
</dbReference>
<dbReference type="STRING" id="1298598.JCM21714_4159"/>